<dbReference type="SUPFAM" id="SSF55961">
    <property type="entry name" value="Bet v1-like"/>
    <property type="match status" value="1"/>
</dbReference>
<organism evidence="3 4">
    <name type="scientific">Bosea minatitlanensis</name>
    <dbReference type="NCBI Taxonomy" id="128782"/>
    <lineage>
        <taxon>Bacteria</taxon>
        <taxon>Pseudomonadati</taxon>
        <taxon>Pseudomonadota</taxon>
        <taxon>Alphaproteobacteria</taxon>
        <taxon>Hyphomicrobiales</taxon>
        <taxon>Boseaceae</taxon>
        <taxon>Bosea</taxon>
    </lineage>
</organism>
<dbReference type="EMBL" id="JBHSLI010000001">
    <property type="protein sequence ID" value="MFC5292159.1"/>
    <property type="molecule type" value="Genomic_DNA"/>
</dbReference>
<comment type="similarity">
    <text evidence="1">Belongs to the AHA1 family.</text>
</comment>
<feature type="domain" description="Activator of Hsp90 ATPase homologue 1/2-like C-terminal" evidence="2">
    <location>
        <begin position="24"/>
        <end position="154"/>
    </location>
</feature>
<dbReference type="InterPro" id="IPR013538">
    <property type="entry name" value="ASHA1/2-like_C"/>
</dbReference>
<evidence type="ECO:0000313" key="4">
    <source>
        <dbReference type="Proteomes" id="UP001595976"/>
    </source>
</evidence>
<evidence type="ECO:0000256" key="1">
    <source>
        <dbReference type="ARBA" id="ARBA00006817"/>
    </source>
</evidence>
<proteinExistence type="inferred from homology"/>
<dbReference type="Gene3D" id="3.30.530.20">
    <property type="match status" value="1"/>
</dbReference>
<dbReference type="RefSeq" id="WP_158444500.1">
    <property type="nucleotide sequence ID" value="NZ_JBHSLI010000001.1"/>
</dbReference>
<dbReference type="InterPro" id="IPR023393">
    <property type="entry name" value="START-like_dom_sf"/>
</dbReference>
<sequence>MTMSAYGVVLESGAVRFERLLPGPIERVWAHVTEGDKRSKWFCGGEVEPRVGGSVALFFKHSQITDEPPPESAREMNDRGKLMAGTVTAWEPPHRFAFNWIGMGEPDSDVEFVLSQVGDKVRLVLTHRRLATRSRMALVSSGWHLHLGLLEDLLAGAPPRGFWSVHQRLEAEYAERLKDAPV</sequence>
<gene>
    <name evidence="3" type="ORF">ACFPK2_04050</name>
</gene>
<accession>A0ABW0F0X3</accession>
<dbReference type="Proteomes" id="UP001595976">
    <property type="component" value="Unassembled WGS sequence"/>
</dbReference>
<comment type="caution">
    <text evidence="3">The sequence shown here is derived from an EMBL/GenBank/DDBJ whole genome shotgun (WGS) entry which is preliminary data.</text>
</comment>
<name>A0ABW0F0X3_9HYPH</name>
<keyword evidence="4" id="KW-1185">Reference proteome</keyword>
<reference evidence="4" key="1">
    <citation type="journal article" date="2019" name="Int. J. Syst. Evol. Microbiol.">
        <title>The Global Catalogue of Microorganisms (GCM) 10K type strain sequencing project: providing services to taxonomists for standard genome sequencing and annotation.</title>
        <authorList>
            <consortium name="The Broad Institute Genomics Platform"/>
            <consortium name="The Broad Institute Genome Sequencing Center for Infectious Disease"/>
            <person name="Wu L."/>
            <person name="Ma J."/>
        </authorList>
    </citation>
    <scope>NUCLEOTIDE SEQUENCE [LARGE SCALE GENOMIC DNA]</scope>
    <source>
        <strain evidence="4">CGMCC 1.15643</strain>
    </source>
</reference>
<protein>
    <submittedName>
        <fullName evidence="3">SRPBCC family protein</fullName>
    </submittedName>
</protein>
<evidence type="ECO:0000313" key="3">
    <source>
        <dbReference type="EMBL" id="MFC5292159.1"/>
    </source>
</evidence>
<evidence type="ECO:0000259" key="2">
    <source>
        <dbReference type="Pfam" id="PF08327"/>
    </source>
</evidence>
<dbReference type="CDD" id="cd08899">
    <property type="entry name" value="SRPBCC_CalC_Aha1-like_6"/>
    <property type="match status" value="1"/>
</dbReference>
<dbReference type="Pfam" id="PF08327">
    <property type="entry name" value="AHSA1"/>
    <property type="match status" value="1"/>
</dbReference>